<accession>A0A411HN73</accession>
<evidence type="ECO:0000313" key="3">
    <source>
        <dbReference type="Proteomes" id="UP000291562"/>
    </source>
</evidence>
<gene>
    <name evidence="2" type="ORF">ELE36_17135</name>
</gene>
<dbReference type="AlphaFoldDB" id="A0A411HN73"/>
<dbReference type="EMBL" id="CP035704">
    <property type="protein sequence ID" value="QBB71945.1"/>
    <property type="molecule type" value="Genomic_DNA"/>
</dbReference>
<name>A0A411HN73_9GAMM</name>
<dbReference type="Proteomes" id="UP000291562">
    <property type="component" value="Chromosome"/>
</dbReference>
<keyword evidence="1" id="KW-0472">Membrane</keyword>
<feature type="transmembrane region" description="Helical" evidence="1">
    <location>
        <begin position="20"/>
        <end position="51"/>
    </location>
</feature>
<keyword evidence="3" id="KW-1185">Reference proteome</keyword>
<dbReference type="KEGG" id="xbc:ELE36_17135"/>
<protein>
    <submittedName>
        <fullName evidence="2">Uncharacterized protein</fullName>
    </submittedName>
</protein>
<reference evidence="2 3" key="1">
    <citation type="submission" date="2019-01" db="EMBL/GenBank/DDBJ databases">
        <title>Pseudolysobacter antarctica gen. nov., sp. nov., isolated from Fildes Peninsula, Antarctica.</title>
        <authorList>
            <person name="Wei Z."/>
            <person name="Peng F."/>
        </authorList>
    </citation>
    <scope>NUCLEOTIDE SEQUENCE [LARGE SCALE GENOMIC DNA]</scope>
    <source>
        <strain evidence="2 3">AQ6-296</strain>
    </source>
</reference>
<keyword evidence="1" id="KW-1133">Transmembrane helix</keyword>
<evidence type="ECO:0000313" key="2">
    <source>
        <dbReference type="EMBL" id="QBB71945.1"/>
    </source>
</evidence>
<evidence type="ECO:0000256" key="1">
    <source>
        <dbReference type="SAM" id="Phobius"/>
    </source>
</evidence>
<proteinExistence type="predicted"/>
<keyword evidence="1" id="KW-0812">Transmembrane</keyword>
<sequence>MLYFRPFAVPRHPLLRLALAALGIALMFFVLMFGLVIGAVLMGLGALAWLIRQFTHGSSGARASVGAAPSSAATPGVIEGEYVVLPKRDGNAD</sequence>
<organism evidence="2 3">
    <name type="scientific">Pseudolysobacter antarcticus</name>
    <dbReference type="NCBI Taxonomy" id="2511995"/>
    <lineage>
        <taxon>Bacteria</taxon>
        <taxon>Pseudomonadati</taxon>
        <taxon>Pseudomonadota</taxon>
        <taxon>Gammaproteobacteria</taxon>
        <taxon>Lysobacterales</taxon>
        <taxon>Rhodanobacteraceae</taxon>
        <taxon>Pseudolysobacter</taxon>
    </lineage>
</organism>